<evidence type="ECO:0000256" key="1">
    <source>
        <dbReference type="SAM" id="MobiDB-lite"/>
    </source>
</evidence>
<organism evidence="2 3">
    <name type="scientific">Apiospora saccharicola</name>
    <dbReference type="NCBI Taxonomy" id="335842"/>
    <lineage>
        <taxon>Eukaryota</taxon>
        <taxon>Fungi</taxon>
        <taxon>Dikarya</taxon>
        <taxon>Ascomycota</taxon>
        <taxon>Pezizomycotina</taxon>
        <taxon>Sordariomycetes</taxon>
        <taxon>Xylariomycetidae</taxon>
        <taxon>Amphisphaeriales</taxon>
        <taxon>Apiosporaceae</taxon>
        <taxon>Apiospora</taxon>
    </lineage>
</organism>
<gene>
    <name evidence="2" type="ORF">PG996_010715</name>
</gene>
<protein>
    <submittedName>
        <fullName evidence="2">Uncharacterized protein</fullName>
    </submittedName>
</protein>
<evidence type="ECO:0000313" key="3">
    <source>
        <dbReference type="Proteomes" id="UP001446871"/>
    </source>
</evidence>
<feature type="region of interest" description="Disordered" evidence="1">
    <location>
        <begin position="1"/>
        <end position="24"/>
    </location>
</feature>
<keyword evidence="3" id="KW-1185">Reference proteome</keyword>
<reference evidence="2 3" key="1">
    <citation type="submission" date="2023-01" db="EMBL/GenBank/DDBJ databases">
        <title>Analysis of 21 Apiospora genomes using comparative genomics revels a genus with tremendous synthesis potential of carbohydrate active enzymes and secondary metabolites.</title>
        <authorList>
            <person name="Sorensen T."/>
        </authorList>
    </citation>
    <scope>NUCLEOTIDE SEQUENCE [LARGE SCALE GENOMIC DNA]</scope>
    <source>
        <strain evidence="2 3">CBS 83171</strain>
    </source>
</reference>
<accession>A0ABR1URV7</accession>
<comment type="caution">
    <text evidence="2">The sequence shown here is derived from an EMBL/GenBank/DDBJ whole genome shotgun (WGS) entry which is preliminary data.</text>
</comment>
<name>A0ABR1URV7_9PEZI</name>
<sequence length="235" mass="26602">MVVAVSTTSPPPAPHPPRRPTRWQDRPVEVVLSNKLVFHCNREDIIHHLPATRQDPFGRRLYPSAYLAPANRTPIAEEGLRHLFRSLELYRLQAYPVRLFDRAADLLDRGDDARKAYAEACRIFCGLCASLDKEWGLGCSDDLLGQFDEFLEVLMQGYDPAFNHPQVLVDVMNSYSQVFNPMNPRHVTALRTALRALPLYARSAMAASLWGRTATAPRTSSRAVFVRILRDMMGI</sequence>
<evidence type="ECO:0000313" key="2">
    <source>
        <dbReference type="EMBL" id="KAK8060785.1"/>
    </source>
</evidence>
<dbReference type="Proteomes" id="UP001446871">
    <property type="component" value="Unassembled WGS sequence"/>
</dbReference>
<dbReference type="EMBL" id="JAQQWM010000006">
    <property type="protein sequence ID" value="KAK8060785.1"/>
    <property type="molecule type" value="Genomic_DNA"/>
</dbReference>
<proteinExistence type="predicted"/>